<dbReference type="STRING" id="64144.ENSATEP00000036523"/>
<keyword evidence="2" id="KW-1133">Transmembrane helix</keyword>
<evidence type="ECO:0000313" key="4">
    <source>
        <dbReference type="Ensembl" id="ENSATEP00000036523.2"/>
    </source>
</evidence>
<sequence>MATDNIFATLACCLLAISFAIAQAEKGNVTVVLTTAPALNITTFVTSANSAANTTAVSNVTENTTPFDSTTQANKTFNETTSHTPISESTTIVTPLPSSTSLKTTTPGTHTPAFTALTTPAIQTSTGYNSTPNTTVTTTAYSPQTVNTTSVSKGKHQAPCSYLGSMGLNISEKSMTIVFSVILGLFAVVLVVLLFKRCKHKFQYLHQPLNNTSDTDLYVADDDTLVISGGLYDGHPIYDNVPTAPADQSQFRIVLFLSMQKIHQFALD</sequence>
<dbReference type="GeneTree" id="ENSGT00970000193581"/>
<feature type="compositionally biased region" description="Polar residues" evidence="1">
    <location>
        <begin position="79"/>
        <end position="93"/>
    </location>
</feature>
<feature type="chain" id="PRO_5030080615" evidence="3">
    <location>
        <begin position="25"/>
        <end position="268"/>
    </location>
</feature>
<dbReference type="OrthoDB" id="9909389at2759"/>
<keyword evidence="3" id="KW-0732">Signal</keyword>
<evidence type="ECO:0000313" key="5">
    <source>
        <dbReference type="Proteomes" id="UP000265040"/>
    </source>
</evidence>
<keyword evidence="5" id="KW-1185">Reference proteome</keyword>
<keyword evidence="2" id="KW-0472">Membrane</keyword>
<keyword evidence="2" id="KW-0812">Transmembrane</keyword>
<reference evidence="4" key="1">
    <citation type="submission" date="2021-04" db="EMBL/GenBank/DDBJ databases">
        <authorList>
            <consortium name="Wellcome Sanger Institute Data Sharing"/>
        </authorList>
    </citation>
    <scope>NUCLEOTIDE SEQUENCE [LARGE SCALE GENOMIC DNA]</scope>
</reference>
<reference evidence="4" key="3">
    <citation type="submission" date="2025-09" db="UniProtKB">
        <authorList>
            <consortium name="Ensembl"/>
        </authorList>
    </citation>
    <scope>IDENTIFICATION</scope>
</reference>
<feature type="compositionally biased region" description="Low complexity" evidence="1">
    <location>
        <begin position="94"/>
        <end position="110"/>
    </location>
</feature>
<dbReference type="AlphaFoldDB" id="A0A3Q1JWZ7"/>
<evidence type="ECO:0000256" key="2">
    <source>
        <dbReference type="SAM" id="Phobius"/>
    </source>
</evidence>
<name>A0A3Q1JWZ7_ANATE</name>
<proteinExistence type="predicted"/>
<feature type="transmembrane region" description="Helical" evidence="2">
    <location>
        <begin position="175"/>
        <end position="195"/>
    </location>
</feature>
<feature type="region of interest" description="Disordered" evidence="1">
    <location>
        <begin position="79"/>
        <end position="110"/>
    </location>
</feature>
<dbReference type="Proteomes" id="UP000265040">
    <property type="component" value="Chromosome 5"/>
</dbReference>
<dbReference type="Ensembl" id="ENSATET00000037043.2">
    <property type="protein sequence ID" value="ENSATEP00000036523.2"/>
    <property type="gene ID" value="ENSATEG00000025099.2"/>
</dbReference>
<protein>
    <submittedName>
        <fullName evidence="4">Uncharacterized protein</fullName>
    </submittedName>
</protein>
<dbReference type="InParanoid" id="A0A3Q1JWZ7"/>
<evidence type="ECO:0000256" key="1">
    <source>
        <dbReference type="SAM" id="MobiDB-lite"/>
    </source>
</evidence>
<evidence type="ECO:0000256" key="3">
    <source>
        <dbReference type="SAM" id="SignalP"/>
    </source>
</evidence>
<feature type="signal peptide" evidence="3">
    <location>
        <begin position="1"/>
        <end position="24"/>
    </location>
</feature>
<organism evidence="4 5">
    <name type="scientific">Anabas testudineus</name>
    <name type="common">Climbing perch</name>
    <name type="synonym">Anthias testudineus</name>
    <dbReference type="NCBI Taxonomy" id="64144"/>
    <lineage>
        <taxon>Eukaryota</taxon>
        <taxon>Metazoa</taxon>
        <taxon>Chordata</taxon>
        <taxon>Craniata</taxon>
        <taxon>Vertebrata</taxon>
        <taxon>Euteleostomi</taxon>
        <taxon>Actinopterygii</taxon>
        <taxon>Neopterygii</taxon>
        <taxon>Teleostei</taxon>
        <taxon>Neoteleostei</taxon>
        <taxon>Acanthomorphata</taxon>
        <taxon>Anabantaria</taxon>
        <taxon>Anabantiformes</taxon>
        <taxon>Anabantoidei</taxon>
        <taxon>Anabantidae</taxon>
        <taxon>Anabas</taxon>
    </lineage>
</organism>
<accession>A0A3Q1JWZ7</accession>
<reference evidence="4" key="2">
    <citation type="submission" date="2025-08" db="UniProtKB">
        <authorList>
            <consortium name="Ensembl"/>
        </authorList>
    </citation>
    <scope>IDENTIFICATION</scope>
</reference>